<feature type="domain" description="OTU" evidence="1">
    <location>
        <begin position="258"/>
        <end position="395"/>
    </location>
</feature>
<dbReference type="InterPro" id="IPR050704">
    <property type="entry name" value="Peptidase_C85-like"/>
</dbReference>
<sequence length="418" mass="47298">MNQESFAFDSMFPSLYDGIRLGRYHRPLSDFRNSNTKEPKKSSSNFRIIPITVDHGENEKNTKVLNQVNPIILDDDLLEVVDCTTNNPSVSASPKNGYTFQKEYTSSHKNGSDITIIHDEDIQELVHLDVSSPIDSRCLLKKSSKECNSEETKTKMKSLPVEHLKLTMEPLPCKNTSRDNSCFGEQNMQLTGSIIIPDDPIDKSYMGVSNNLTSRNPYFSSMVSVEAINSHFEEVERSPPPNYPVYDKLMEKLILEERRIHYITGDGNCFFRALSKIIYGNELHHNAVRGLIIDIIATNKSKFAQFIDGENVQNHIDKMSKDYCWATTCEIYAAATVLQSKIFMLTPGHLDCNYSWLLFKPVFQITSEQSAVGSQHCYITLCNTDGIHYDLVVADNGKCNCFLPYPELDGISDVIDLT</sequence>
<accession>A0A0B7ANG8</accession>
<dbReference type="Gene3D" id="3.90.70.80">
    <property type="match status" value="1"/>
</dbReference>
<protein>
    <recommendedName>
        <fullName evidence="1">OTU domain-containing protein</fullName>
    </recommendedName>
</protein>
<dbReference type="PANTHER" id="PTHR12419:SF7">
    <property type="entry name" value="OTU DOMAIN-CONTAINING PROTEIN 3"/>
    <property type="match status" value="1"/>
</dbReference>
<dbReference type="InterPro" id="IPR038765">
    <property type="entry name" value="Papain-like_cys_pep_sf"/>
</dbReference>
<dbReference type="GO" id="GO:0016579">
    <property type="term" value="P:protein deubiquitination"/>
    <property type="evidence" value="ECO:0007669"/>
    <property type="project" value="TreeGrafter"/>
</dbReference>
<dbReference type="CDD" id="cd22755">
    <property type="entry name" value="OTU_CeDUB-like"/>
    <property type="match status" value="1"/>
</dbReference>
<dbReference type="Pfam" id="PF02338">
    <property type="entry name" value="OTU"/>
    <property type="match status" value="1"/>
</dbReference>
<name>A0A0B7ANG8_9EUPU</name>
<evidence type="ECO:0000313" key="2">
    <source>
        <dbReference type="EMBL" id="CEK82172.1"/>
    </source>
</evidence>
<dbReference type="InterPro" id="IPR003323">
    <property type="entry name" value="OTU_dom"/>
</dbReference>
<dbReference type="PROSITE" id="PS50802">
    <property type="entry name" value="OTU"/>
    <property type="match status" value="1"/>
</dbReference>
<evidence type="ECO:0000259" key="1">
    <source>
        <dbReference type="PROSITE" id="PS50802"/>
    </source>
</evidence>
<dbReference type="EMBL" id="HACG01035307">
    <property type="protein sequence ID" value="CEK82172.1"/>
    <property type="molecule type" value="Transcribed_RNA"/>
</dbReference>
<dbReference type="AlphaFoldDB" id="A0A0B7ANG8"/>
<gene>
    <name evidence="2" type="primary">ORF129972</name>
</gene>
<dbReference type="PANTHER" id="PTHR12419">
    <property type="entry name" value="OTU DOMAIN CONTAINING PROTEIN"/>
    <property type="match status" value="1"/>
</dbReference>
<proteinExistence type="predicted"/>
<dbReference type="SUPFAM" id="SSF54001">
    <property type="entry name" value="Cysteine proteinases"/>
    <property type="match status" value="1"/>
</dbReference>
<dbReference type="GO" id="GO:0004843">
    <property type="term" value="F:cysteine-type deubiquitinase activity"/>
    <property type="evidence" value="ECO:0007669"/>
    <property type="project" value="TreeGrafter"/>
</dbReference>
<reference evidence="2" key="1">
    <citation type="submission" date="2014-12" db="EMBL/GenBank/DDBJ databases">
        <title>Insight into the proteome of Arion vulgaris.</title>
        <authorList>
            <person name="Aradska J."/>
            <person name="Bulat T."/>
            <person name="Smidak R."/>
            <person name="Sarate P."/>
            <person name="Gangsoo J."/>
            <person name="Sialana F."/>
            <person name="Bilban M."/>
            <person name="Lubec G."/>
        </authorList>
    </citation>
    <scope>NUCLEOTIDE SEQUENCE</scope>
    <source>
        <tissue evidence="2">Skin</tissue>
    </source>
</reference>
<organism evidence="2">
    <name type="scientific">Arion vulgaris</name>
    <dbReference type="NCBI Taxonomy" id="1028688"/>
    <lineage>
        <taxon>Eukaryota</taxon>
        <taxon>Metazoa</taxon>
        <taxon>Spiralia</taxon>
        <taxon>Lophotrochozoa</taxon>
        <taxon>Mollusca</taxon>
        <taxon>Gastropoda</taxon>
        <taxon>Heterobranchia</taxon>
        <taxon>Euthyneura</taxon>
        <taxon>Panpulmonata</taxon>
        <taxon>Eupulmonata</taxon>
        <taxon>Stylommatophora</taxon>
        <taxon>Helicina</taxon>
        <taxon>Arionoidea</taxon>
        <taxon>Arionidae</taxon>
        <taxon>Arion</taxon>
    </lineage>
</organism>